<reference evidence="1 2" key="1">
    <citation type="submission" date="2017-08" db="EMBL/GenBank/DDBJ databases">
        <title>Infants hospitalized years apart are colonized by the same room-sourced microbial strains.</title>
        <authorList>
            <person name="Brooks B."/>
            <person name="Olm M.R."/>
            <person name="Firek B.A."/>
            <person name="Baker R."/>
            <person name="Thomas B.C."/>
            <person name="Morowitz M.J."/>
            <person name="Banfield J.F."/>
        </authorList>
    </citation>
    <scope>NUCLEOTIDE SEQUENCE [LARGE SCALE GENOMIC DNA]</scope>
    <source>
        <strain evidence="1">S2_006_000_R2_64</strain>
    </source>
</reference>
<sequence>PVRPDRVRKSIGSENTFFHDLFSHDDLAAARGKAVHGEIYFIHGFAEYSRNLHFQIPLVY</sequence>
<feature type="non-terminal residue" evidence="1">
    <location>
        <position position="1"/>
    </location>
</feature>
<evidence type="ECO:0000313" key="1">
    <source>
        <dbReference type="EMBL" id="PZP55000.1"/>
    </source>
</evidence>
<organism evidence="1 2">
    <name type="scientific">Micavibrio aeruginosavorus</name>
    <dbReference type="NCBI Taxonomy" id="349221"/>
    <lineage>
        <taxon>Bacteria</taxon>
        <taxon>Pseudomonadati</taxon>
        <taxon>Bdellovibrionota</taxon>
        <taxon>Bdellovibrionia</taxon>
        <taxon>Bdellovibrionales</taxon>
        <taxon>Pseudobdellovibrionaceae</taxon>
        <taxon>Micavibrio</taxon>
    </lineage>
</organism>
<dbReference type="Proteomes" id="UP000249739">
    <property type="component" value="Unassembled WGS sequence"/>
</dbReference>
<dbReference type="AlphaFoldDB" id="A0A2W5FMD4"/>
<dbReference type="EMBL" id="QFOT01000095">
    <property type="protein sequence ID" value="PZP55000.1"/>
    <property type="molecule type" value="Genomic_DNA"/>
</dbReference>
<proteinExistence type="predicted"/>
<accession>A0A2W5FMD4</accession>
<comment type="caution">
    <text evidence="1">The sequence shown here is derived from an EMBL/GenBank/DDBJ whole genome shotgun (WGS) entry which is preliminary data.</text>
</comment>
<gene>
    <name evidence="1" type="ORF">DI586_08160</name>
</gene>
<evidence type="ECO:0000313" key="2">
    <source>
        <dbReference type="Proteomes" id="UP000249739"/>
    </source>
</evidence>
<protein>
    <submittedName>
        <fullName evidence="1">Uncharacterized protein</fullName>
    </submittedName>
</protein>
<name>A0A2W5FMD4_9BACT</name>